<protein>
    <submittedName>
        <fullName evidence="2">Uncharacterized protein</fullName>
    </submittedName>
</protein>
<evidence type="ECO:0000313" key="3">
    <source>
        <dbReference type="Proteomes" id="UP000575469"/>
    </source>
</evidence>
<proteinExistence type="predicted"/>
<feature type="region of interest" description="Disordered" evidence="1">
    <location>
        <begin position="88"/>
        <end position="120"/>
    </location>
</feature>
<organism evidence="2 3">
    <name type="scientific">Ralstonia insidiosa</name>
    <dbReference type="NCBI Taxonomy" id="190721"/>
    <lineage>
        <taxon>Bacteria</taxon>
        <taxon>Pseudomonadati</taxon>
        <taxon>Pseudomonadota</taxon>
        <taxon>Betaproteobacteria</taxon>
        <taxon>Burkholderiales</taxon>
        <taxon>Burkholderiaceae</taxon>
        <taxon>Ralstonia</taxon>
    </lineage>
</organism>
<name>A0A848NUT2_9RALS</name>
<dbReference type="EMBL" id="JABBZM010000002">
    <property type="protein sequence ID" value="NMV36927.1"/>
    <property type="molecule type" value="Genomic_DNA"/>
</dbReference>
<comment type="caution">
    <text evidence="2">The sequence shown here is derived from an EMBL/GenBank/DDBJ whole genome shotgun (WGS) entry which is preliminary data.</text>
</comment>
<dbReference type="Proteomes" id="UP000575469">
    <property type="component" value="Unassembled WGS sequence"/>
</dbReference>
<gene>
    <name evidence="2" type="ORF">HGR00_03270</name>
</gene>
<evidence type="ECO:0000313" key="2">
    <source>
        <dbReference type="EMBL" id="NMV36927.1"/>
    </source>
</evidence>
<reference evidence="2 3" key="1">
    <citation type="submission" date="2020-04" db="EMBL/GenBank/DDBJ databases">
        <title>Ralstonia insidiosa genome sequencing and assembly.</title>
        <authorList>
            <person name="Martins R.C.R."/>
            <person name="Perdigao-Neto L.V."/>
            <person name="Levin A.S.S."/>
            <person name="Costa S.F."/>
        </authorList>
    </citation>
    <scope>NUCLEOTIDE SEQUENCE [LARGE SCALE GENOMIC DNA]</scope>
    <source>
        <strain evidence="2 3">5047</strain>
    </source>
</reference>
<dbReference type="AlphaFoldDB" id="A0A848NUT2"/>
<evidence type="ECO:0000256" key="1">
    <source>
        <dbReference type="SAM" id="MobiDB-lite"/>
    </source>
</evidence>
<feature type="compositionally biased region" description="Basic and acidic residues" evidence="1">
    <location>
        <begin position="90"/>
        <end position="100"/>
    </location>
</feature>
<dbReference type="RefSeq" id="WP_104656536.1">
    <property type="nucleotide sequence ID" value="NZ_JABBZM010000002.1"/>
</dbReference>
<feature type="compositionally biased region" description="Basic and acidic residues" evidence="1">
    <location>
        <begin position="107"/>
        <end position="120"/>
    </location>
</feature>
<sequence length="120" mass="13518">MVPMNSPTMLYRKGTQERIHGVHVDWIIVDEHQVDDHLAQGWFMTPAEAGNGESIQEAERRIAHERAAEEAERSAALDAREQRLTAMQEDLERRLAELERAGASTKKTGDKSDKPAIAEK</sequence>
<accession>A0A848NUT2</accession>